<dbReference type="GO" id="GO:0008726">
    <property type="term" value="F:alkanesulfonate monooxygenase activity"/>
    <property type="evidence" value="ECO:0007669"/>
    <property type="project" value="TreeGrafter"/>
</dbReference>
<keyword evidence="8" id="KW-1185">Reference proteome</keyword>
<proteinExistence type="predicted"/>
<reference evidence="7 8" key="1">
    <citation type="journal article" date="2013" name="ISME J.">
        <title>Metabolic model for the filamentous 'Candidatus Microthrix parvicella' based on genomic and metagenomic analyses.</title>
        <authorList>
            <person name="Jon McIlroy S."/>
            <person name="Kristiansen R."/>
            <person name="Albertsen M."/>
            <person name="Michael Karst S."/>
            <person name="Rossetti S."/>
            <person name="Lund Nielsen J."/>
            <person name="Tandoi V."/>
            <person name="James Seviour R."/>
            <person name="Nielsen P.H."/>
        </authorList>
    </citation>
    <scope>NUCLEOTIDE SEQUENCE [LARGE SCALE GENOMIC DNA]</scope>
    <source>
        <strain evidence="7 8">RN1</strain>
    </source>
</reference>
<dbReference type="NCBIfam" id="TIGR03619">
    <property type="entry name" value="F420_Rv2161c"/>
    <property type="match status" value="1"/>
</dbReference>
<dbReference type="Proteomes" id="UP000018291">
    <property type="component" value="Unassembled WGS sequence"/>
</dbReference>
<dbReference type="OrthoDB" id="3206024at2"/>
<accession>R4Z6F3</accession>
<comment type="caution">
    <text evidence="7">The sequence shown here is derived from an EMBL/GenBank/DDBJ whole genome shotgun (WGS) entry which is preliminary data.</text>
</comment>
<keyword evidence="3" id="KW-0560">Oxidoreductase</keyword>
<evidence type="ECO:0000256" key="2">
    <source>
        <dbReference type="ARBA" id="ARBA00022643"/>
    </source>
</evidence>
<dbReference type="EMBL" id="CANL01000035">
    <property type="protein sequence ID" value="CCM64492.1"/>
    <property type="molecule type" value="Genomic_DNA"/>
</dbReference>
<organism evidence="7 8">
    <name type="scientific">Candidatus Neomicrothrix parvicella RN1</name>
    <dbReference type="NCBI Taxonomy" id="1229780"/>
    <lineage>
        <taxon>Bacteria</taxon>
        <taxon>Bacillati</taxon>
        <taxon>Actinomycetota</taxon>
        <taxon>Acidimicrobiia</taxon>
        <taxon>Acidimicrobiales</taxon>
        <taxon>Microthrixaceae</taxon>
        <taxon>Candidatus Neomicrothrix</taxon>
    </lineage>
</organism>
<dbReference type="HOGENOM" id="CLU_027853_7_1_11"/>
<dbReference type="PANTHER" id="PTHR42847:SF4">
    <property type="entry name" value="ALKANESULFONATE MONOOXYGENASE-RELATED"/>
    <property type="match status" value="1"/>
</dbReference>
<keyword evidence="1" id="KW-0285">Flavoprotein</keyword>
<dbReference type="GO" id="GO:0046306">
    <property type="term" value="P:alkanesulfonate catabolic process"/>
    <property type="evidence" value="ECO:0007669"/>
    <property type="project" value="TreeGrafter"/>
</dbReference>
<feature type="region of interest" description="Disordered" evidence="5">
    <location>
        <begin position="62"/>
        <end position="83"/>
    </location>
</feature>
<keyword evidence="4" id="KW-0503">Monooxygenase</keyword>
<evidence type="ECO:0000256" key="3">
    <source>
        <dbReference type="ARBA" id="ARBA00023002"/>
    </source>
</evidence>
<dbReference type="Gene3D" id="3.20.20.30">
    <property type="entry name" value="Luciferase-like domain"/>
    <property type="match status" value="1"/>
</dbReference>
<dbReference type="InterPro" id="IPR050172">
    <property type="entry name" value="SsuD_RutA_monooxygenase"/>
</dbReference>
<keyword evidence="2" id="KW-0288">FMN</keyword>
<dbReference type="InterPro" id="IPR019921">
    <property type="entry name" value="Lucif-like_OxRdtase_Rv2161c"/>
</dbReference>
<dbReference type="PANTHER" id="PTHR42847">
    <property type="entry name" value="ALKANESULFONATE MONOOXYGENASE"/>
    <property type="match status" value="1"/>
</dbReference>
<dbReference type="SUPFAM" id="SSF51679">
    <property type="entry name" value="Bacterial luciferase-like"/>
    <property type="match status" value="1"/>
</dbReference>
<evidence type="ECO:0000313" key="7">
    <source>
        <dbReference type="EMBL" id="CCM64492.1"/>
    </source>
</evidence>
<evidence type="ECO:0000313" key="8">
    <source>
        <dbReference type="Proteomes" id="UP000018291"/>
    </source>
</evidence>
<feature type="domain" description="Luciferase-like" evidence="6">
    <location>
        <begin position="19"/>
        <end position="268"/>
    </location>
</feature>
<protein>
    <recommendedName>
        <fullName evidence="6">Luciferase-like domain-containing protein</fullName>
    </recommendedName>
</protein>
<evidence type="ECO:0000256" key="1">
    <source>
        <dbReference type="ARBA" id="ARBA00022630"/>
    </source>
</evidence>
<gene>
    <name evidence="7" type="ORF">BN381_400010</name>
</gene>
<dbReference type="eggNOG" id="COG2141">
    <property type="taxonomic scope" value="Bacteria"/>
</dbReference>
<evidence type="ECO:0000256" key="4">
    <source>
        <dbReference type="ARBA" id="ARBA00023033"/>
    </source>
</evidence>
<dbReference type="STRING" id="1229780.BN381_400010"/>
<evidence type="ECO:0000259" key="6">
    <source>
        <dbReference type="Pfam" id="PF00296"/>
    </source>
</evidence>
<dbReference type="Pfam" id="PF00296">
    <property type="entry name" value="Bac_luciferase"/>
    <property type="match status" value="1"/>
</dbReference>
<dbReference type="InterPro" id="IPR036661">
    <property type="entry name" value="Luciferase-like_sf"/>
</dbReference>
<dbReference type="InterPro" id="IPR011251">
    <property type="entry name" value="Luciferase-like_dom"/>
</dbReference>
<dbReference type="RefSeq" id="WP_012228667.1">
    <property type="nucleotide sequence ID" value="NZ_HG422565.1"/>
</dbReference>
<sequence length="320" mass="33844">MTPLLGRQALPARPQLTIQPRNFAADDPGGWDRLVDTAVAADAAGIDRIILSDHVVFGENPEAYADPTRGGTKGGRQPTGPDGHWLEPLTTLAFLAGQTTRVRLGTSILLAALRRPVVLAKTAATLDVLSGGRFDLGVGVGWQEEEYTAAGLEFAARGRQLDHTLEVCQTLWGQSRASFESPELSFDGIHAMPKPLQAGGVPIWIGGTVQRRSMERLARFGSGWIPWGPAVADLKGGVRAMREALEQLGRDPATVQVTSYLPAIMDSDGVLDLAATVTAAPTWVELGITDFKVPMVVPAGLGPATEALTGLVEAFRAAVG</sequence>
<dbReference type="AlphaFoldDB" id="R4Z6F3"/>
<name>R4Z6F3_9ACTN</name>
<evidence type="ECO:0000256" key="5">
    <source>
        <dbReference type="SAM" id="MobiDB-lite"/>
    </source>
</evidence>